<proteinExistence type="predicted"/>
<feature type="domain" description="PD-(D/E)XK endonuclease-like" evidence="5">
    <location>
        <begin position="19"/>
        <end position="281"/>
    </location>
</feature>
<keyword evidence="3" id="KW-0234">DNA repair</keyword>
<evidence type="ECO:0000256" key="2">
    <source>
        <dbReference type="ARBA" id="ARBA00022806"/>
    </source>
</evidence>
<dbReference type="Pfam" id="PF12705">
    <property type="entry name" value="PDDEXK_1"/>
    <property type="match status" value="1"/>
</dbReference>
<reference evidence="7" key="1">
    <citation type="journal article" date="2019" name="Int. J. Syst. Evol. Microbiol.">
        <title>The Global Catalogue of Microorganisms (GCM) 10K type strain sequencing project: providing services to taxonomists for standard genome sequencing and annotation.</title>
        <authorList>
            <consortium name="The Broad Institute Genomics Platform"/>
            <consortium name="The Broad Institute Genome Sequencing Center for Infectious Disease"/>
            <person name="Wu L."/>
            <person name="Ma J."/>
        </authorList>
    </citation>
    <scope>NUCLEOTIDE SEQUENCE [LARGE SCALE GENOMIC DNA]</scope>
    <source>
        <strain evidence="7">JCM 16702</strain>
    </source>
</reference>
<comment type="caution">
    <text evidence="6">The sequence shown here is derived from an EMBL/GenBank/DDBJ whole genome shotgun (WGS) entry which is preliminary data.</text>
</comment>
<sequence length="299" mass="33481">MGAEQLPLAGMPQRLYTCTPSRLNSWLDCPRRYRMTYLDRPSPPKGPPWAHNSLGASVHNALAAWWRLPRAERTPEQAGTLLVRGWLTEGFRDAEQSGRYRERAREMVERYAARLDPDDEPVGVERTVATRTDSIAVSGRIDRLDDRGSELVVVDYKTGRHVLTADDARGSLALALYALAASRVLRRPCRRVELHHLPSGEVAVWEHTDESLGRHLRRAEQIAAEAAAADEACRTRLKNAVPRPRPGEGGAVTVRHDPYDEHFPPRPGSLCSWCDFLRHCPEGRQAASPKEPWAALPEA</sequence>
<evidence type="ECO:0000256" key="1">
    <source>
        <dbReference type="ARBA" id="ARBA00022763"/>
    </source>
</evidence>
<keyword evidence="2" id="KW-0378">Hydrolase</keyword>
<keyword evidence="2" id="KW-0067">ATP-binding</keyword>
<dbReference type="RefSeq" id="WP_344953997.1">
    <property type="nucleotide sequence ID" value="NZ_BAAAZG010000045.1"/>
</dbReference>
<feature type="region of interest" description="Disordered" evidence="4">
    <location>
        <begin position="240"/>
        <end position="259"/>
    </location>
</feature>
<evidence type="ECO:0000313" key="6">
    <source>
        <dbReference type="EMBL" id="GAA4089894.1"/>
    </source>
</evidence>
<dbReference type="EMBL" id="BAAAZG010000045">
    <property type="protein sequence ID" value="GAA4089894.1"/>
    <property type="molecule type" value="Genomic_DNA"/>
</dbReference>
<evidence type="ECO:0000259" key="5">
    <source>
        <dbReference type="Pfam" id="PF12705"/>
    </source>
</evidence>
<keyword evidence="7" id="KW-1185">Reference proteome</keyword>
<dbReference type="InterPro" id="IPR038726">
    <property type="entry name" value="PDDEXK_AddAB-type"/>
</dbReference>
<keyword evidence="2" id="KW-0547">Nucleotide-binding</keyword>
<keyword evidence="1" id="KW-0227">DNA damage</keyword>
<evidence type="ECO:0000313" key="7">
    <source>
        <dbReference type="Proteomes" id="UP001500683"/>
    </source>
</evidence>
<gene>
    <name evidence="6" type="ORF">GCM10022214_58330</name>
</gene>
<name>A0ABP7WJ43_9ACTN</name>
<dbReference type="Gene3D" id="3.90.320.10">
    <property type="match status" value="1"/>
</dbReference>
<protein>
    <submittedName>
        <fullName evidence="6">PD-(D/E)XK nuclease family protein</fullName>
    </submittedName>
</protein>
<keyword evidence="2" id="KW-0347">Helicase</keyword>
<dbReference type="Proteomes" id="UP001500683">
    <property type="component" value="Unassembled WGS sequence"/>
</dbReference>
<evidence type="ECO:0000256" key="3">
    <source>
        <dbReference type="ARBA" id="ARBA00023204"/>
    </source>
</evidence>
<accession>A0ABP7WJ43</accession>
<organism evidence="6 7">
    <name type="scientific">Actinomadura miaoliensis</name>
    <dbReference type="NCBI Taxonomy" id="430685"/>
    <lineage>
        <taxon>Bacteria</taxon>
        <taxon>Bacillati</taxon>
        <taxon>Actinomycetota</taxon>
        <taxon>Actinomycetes</taxon>
        <taxon>Streptosporangiales</taxon>
        <taxon>Thermomonosporaceae</taxon>
        <taxon>Actinomadura</taxon>
    </lineage>
</organism>
<dbReference type="InterPro" id="IPR011604">
    <property type="entry name" value="PDDEXK-like_dom_sf"/>
</dbReference>
<evidence type="ECO:0000256" key="4">
    <source>
        <dbReference type="SAM" id="MobiDB-lite"/>
    </source>
</evidence>